<gene>
    <name evidence="1" type="ordered locus">HPL003_08710</name>
</gene>
<organism evidence="1 2">
    <name type="scientific">Paenibacillus terrae (strain HPL-003)</name>
    <dbReference type="NCBI Taxonomy" id="985665"/>
    <lineage>
        <taxon>Bacteria</taxon>
        <taxon>Bacillati</taxon>
        <taxon>Bacillota</taxon>
        <taxon>Bacilli</taxon>
        <taxon>Bacillales</taxon>
        <taxon>Paenibacillaceae</taxon>
        <taxon>Paenibacillus</taxon>
    </lineage>
</organism>
<dbReference type="EMBL" id="CP003107">
    <property type="protein sequence ID" value="AET58505.1"/>
    <property type="molecule type" value="Genomic_DNA"/>
</dbReference>
<accession>G7VYH7</accession>
<dbReference type="STRING" id="985665.HPL003_08710"/>
<evidence type="ECO:0000313" key="2">
    <source>
        <dbReference type="Proteomes" id="UP000005876"/>
    </source>
</evidence>
<dbReference type="Proteomes" id="UP000005876">
    <property type="component" value="Chromosome"/>
</dbReference>
<reference key="2">
    <citation type="submission" date="2011-11" db="EMBL/GenBank/DDBJ databases">
        <authorList>
            <person name="Shin S.H."/>
            <person name="Kim S."/>
            <person name="Kim J.Y."/>
        </authorList>
    </citation>
    <scope>NUCLEOTIDE SEQUENCE</scope>
    <source>
        <strain>HPL-003</strain>
    </source>
</reference>
<reference evidence="2" key="1">
    <citation type="submission" date="2011-11" db="EMBL/GenBank/DDBJ databases">
        <title>Complete sequence of Paenibacillus terrae HPL-003.</title>
        <authorList>
            <person name="Shin S.H."/>
            <person name="Kim S."/>
            <person name="Kim J.Y."/>
        </authorList>
    </citation>
    <scope>NUCLEOTIDE SEQUENCE [LARGE SCALE GENOMIC DNA]</scope>
    <source>
        <strain evidence="2">HPL-003</strain>
    </source>
</reference>
<dbReference type="KEGG" id="pta:HPL003_08710"/>
<reference evidence="1 2" key="3">
    <citation type="journal article" date="2012" name="J. Bacteriol.">
        <title>Genome Sequence of Paenibacillus terrae HPL-003, a Xylanase-Producing Bacterium Isolated from Soil Found in Forest Residue.</title>
        <authorList>
            <person name="Shin S.H."/>
            <person name="Kim S."/>
            <person name="Kim J.Y."/>
            <person name="Song H.Y."/>
            <person name="Cho S.J."/>
            <person name="Kim D.R."/>
            <person name="Lee K.I."/>
            <person name="Lim H.K."/>
            <person name="Park N.J."/>
            <person name="Hwang I.T."/>
            <person name="Yang K.S."/>
        </authorList>
    </citation>
    <scope>NUCLEOTIDE SEQUENCE [LARGE SCALE GENOMIC DNA]</scope>
    <source>
        <strain evidence="1 2">HPL-003</strain>
    </source>
</reference>
<name>G7VYH7_PAETH</name>
<dbReference type="HOGENOM" id="CLU_3346794_0_0_9"/>
<dbReference type="AlphaFoldDB" id="G7VYH7"/>
<protein>
    <submittedName>
        <fullName evidence="1">Uncharacterized protein</fullName>
    </submittedName>
</protein>
<proteinExistence type="predicted"/>
<sequence length="37" mass="4474">MIKNDDEFNGLLSRGIQVKLHTVLKVILRKEVYWRNF</sequence>
<evidence type="ECO:0000313" key="1">
    <source>
        <dbReference type="EMBL" id="AET58505.1"/>
    </source>
</evidence>